<feature type="domain" description="MoaB/Mog" evidence="2">
    <location>
        <begin position="4"/>
        <end position="170"/>
    </location>
</feature>
<dbReference type="SUPFAM" id="SSF53218">
    <property type="entry name" value="Molybdenum cofactor biosynthesis proteins"/>
    <property type="match status" value="1"/>
</dbReference>
<dbReference type="NCBIfam" id="TIGR00177">
    <property type="entry name" value="molyb_syn"/>
    <property type="match status" value="1"/>
</dbReference>
<dbReference type="InterPro" id="IPR050101">
    <property type="entry name" value="CinA"/>
</dbReference>
<dbReference type="EMBL" id="BJCC01000015">
    <property type="protein sequence ID" value="GCF94152.1"/>
    <property type="molecule type" value="Genomic_DNA"/>
</dbReference>
<dbReference type="InterPro" id="IPR036653">
    <property type="entry name" value="CinA-like_C"/>
</dbReference>
<gene>
    <name evidence="1 3" type="primary">cinA</name>
    <name evidence="3" type="ORF">NRIC_20430</name>
</gene>
<dbReference type="Pfam" id="PF02464">
    <property type="entry name" value="CinA"/>
    <property type="match status" value="1"/>
</dbReference>
<dbReference type="Proteomes" id="UP000290567">
    <property type="component" value="Unassembled WGS sequence"/>
</dbReference>
<dbReference type="PANTHER" id="PTHR13939">
    <property type="entry name" value="NICOTINAMIDE-NUCLEOTIDE AMIDOHYDROLASE PNCC"/>
    <property type="match status" value="1"/>
</dbReference>
<dbReference type="RefSeq" id="WP_146622589.1">
    <property type="nucleotide sequence ID" value="NZ_BJCC01000015.1"/>
</dbReference>
<evidence type="ECO:0000313" key="4">
    <source>
        <dbReference type="Proteomes" id="UP000290567"/>
    </source>
</evidence>
<dbReference type="CDD" id="cd00885">
    <property type="entry name" value="cinA"/>
    <property type="match status" value="1"/>
</dbReference>
<dbReference type="InterPro" id="IPR008136">
    <property type="entry name" value="CinA_C"/>
</dbReference>
<reference evidence="4" key="1">
    <citation type="submission" date="2019-02" db="EMBL/GenBank/DDBJ databases">
        <title>Draft genome sequence of Enterococcus sp. Gos25-1.</title>
        <authorList>
            <person name="Tanaka N."/>
            <person name="Shiwa Y."/>
            <person name="Fujita N."/>
        </authorList>
    </citation>
    <scope>NUCLEOTIDE SEQUENCE [LARGE SCALE GENOMIC DNA]</scope>
    <source>
        <strain evidence="4">Gos25-1</strain>
    </source>
</reference>
<dbReference type="SMART" id="SM00852">
    <property type="entry name" value="MoCF_biosynth"/>
    <property type="match status" value="1"/>
</dbReference>
<dbReference type="InterPro" id="IPR001453">
    <property type="entry name" value="MoaB/Mog_dom"/>
</dbReference>
<proteinExistence type="inferred from homology"/>
<dbReference type="AlphaFoldDB" id="A0A4P5PES9"/>
<dbReference type="SUPFAM" id="SSF142433">
    <property type="entry name" value="CinA-like"/>
    <property type="match status" value="1"/>
</dbReference>
<keyword evidence="4" id="KW-1185">Reference proteome</keyword>
<accession>A0A4P5PES9</accession>
<dbReference type="InterPro" id="IPR008135">
    <property type="entry name" value="Competence-induced_CinA"/>
</dbReference>
<comment type="similarity">
    <text evidence="1">Belongs to the CinA family.</text>
</comment>
<dbReference type="InterPro" id="IPR041424">
    <property type="entry name" value="CinA_KH"/>
</dbReference>
<dbReference type="InterPro" id="IPR036425">
    <property type="entry name" value="MoaB/Mog-like_dom_sf"/>
</dbReference>
<evidence type="ECO:0000259" key="2">
    <source>
        <dbReference type="SMART" id="SM00852"/>
    </source>
</evidence>
<dbReference type="Pfam" id="PF00994">
    <property type="entry name" value="MoCF_biosynth"/>
    <property type="match status" value="1"/>
</dbReference>
<organism evidence="3 4">
    <name type="scientific">Enterococcus florum</name>
    <dbReference type="NCBI Taxonomy" id="2480627"/>
    <lineage>
        <taxon>Bacteria</taxon>
        <taxon>Bacillati</taxon>
        <taxon>Bacillota</taxon>
        <taxon>Bacilli</taxon>
        <taxon>Lactobacillales</taxon>
        <taxon>Enterococcaceae</taxon>
        <taxon>Enterococcus</taxon>
    </lineage>
</organism>
<dbReference type="HAMAP" id="MF_00226_B">
    <property type="entry name" value="CinA_B"/>
    <property type="match status" value="1"/>
</dbReference>
<dbReference type="Pfam" id="PF18146">
    <property type="entry name" value="CinA_KH"/>
    <property type="match status" value="1"/>
</dbReference>
<dbReference type="NCBIfam" id="TIGR00200">
    <property type="entry name" value="cinA_nterm"/>
    <property type="match status" value="1"/>
</dbReference>
<dbReference type="PIRSF" id="PIRSF006728">
    <property type="entry name" value="CinA"/>
    <property type="match status" value="1"/>
</dbReference>
<dbReference type="OrthoDB" id="9801454at2"/>
<dbReference type="Gene3D" id="3.40.980.10">
    <property type="entry name" value="MoaB/Mog-like domain"/>
    <property type="match status" value="1"/>
</dbReference>
<name>A0A4P5PES9_9ENTE</name>
<sequence length="415" mass="45422">MRAEIIAVGTELLLGQVVNTNATFISEELADMGVEVYYHTVVGDNPKRLEELLELADTRSDLIILCGGLGPTDDDLTKNILAEHVGVPLVQDQAGYEHMMSFFKNRQHPMTPNNLRQVETLKDGIPLQNRTGLAIGCLYKGEKNNYVLLPGPPSELKPMFIEQARPLLQKEFPAPEKLISRVLRFYGIGESLLVTELAELIEQQTNPTIAPYAKPNEVTLRITAQSVDETSGNVLLDQVESEILAKVGEHFYGYGEENSLEKVTVDLLKSRDLTVTAAESLTAGEFQSTLGSIPGVSTVFPGGFVTYSKETKASFLDIDRSLLDTYGVVSKECAQAMAEQALAKAGTDFAVSFTGVAGPEEMEGKIPGTVFVALAQKDGETLVTENHFSRDRSYVRHSAVMKGLDLLRRAILNKN</sequence>
<protein>
    <recommendedName>
        <fullName evidence="1">Putative competence-damage inducible protein</fullName>
    </recommendedName>
</protein>
<dbReference type="Gene3D" id="3.90.950.20">
    <property type="entry name" value="CinA-like"/>
    <property type="match status" value="1"/>
</dbReference>
<dbReference type="NCBIfam" id="TIGR00199">
    <property type="entry name" value="PncC_domain"/>
    <property type="match status" value="1"/>
</dbReference>
<dbReference type="Gene3D" id="3.30.70.2860">
    <property type="match status" value="1"/>
</dbReference>
<evidence type="ECO:0000256" key="1">
    <source>
        <dbReference type="HAMAP-Rule" id="MF_00226"/>
    </source>
</evidence>
<dbReference type="NCBIfam" id="NF001813">
    <property type="entry name" value="PRK00549.1"/>
    <property type="match status" value="1"/>
</dbReference>
<comment type="caution">
    <text evidence="3">The sequence shown here is derived from an EMBL/GenBank/DDBJ whole genome shotgun (WGS) entry which is preliminary data.</text>
</comment>
<dbReference type="PANTHER" id="PTHR13939:SF0">
    <property type="entry name" value="NMN AMIDOHYDROLASE-LIKE PROTEIN YFAY"/>
    <property type="match status" value="1"/>
</dbReference>
<evidence type="ECO:0000313" key="3">
    <source>
        <dbReference type="EMBL" id="GCF94152.1"/>
    </source>
</evidence>